<keyword evidence="1" id="KW-0732">Signal</keyword>
<reference evidence="2 3" key="1">
    <citation type="submission" date="2016-02" db="EMBL/GenBank/DDBJ databases">
        <title>Complete genome sequencing and analysis of ATSB10, Dyella thiooxydans isolated from rhizosphere soil of sunflower (Helianthus annuus L.).</title>
        <authorList>
            <person name="Lee Y."/>
            <person name="Hwangbo K."/>
            <person name="Chung H."/>
            <person name="Yoo J."/>
            <person name="Kim K.Y."/>
            <person name="Sa T.M."/>
            <person name="Um Y."/>
            <person name="Madhaiyan M."/>
        </authorList>
    </citation>
    <scope>NUCLEOTIDE SEQUENCE [LARGE SCALE GENOMIC DNA]</scope>
    <source>
        <strain evidence="2 3">ATSB10</strain>
    </source>
</reference>
<keyword evidence="3" id="KW-1185">Reference proteome</keyword>
<dbReference type="RefSeq" id="WP_063673328.1">
    <property type="nucleotide sequence ID" value="NZ_CP014841.1"/>
</dbReference>
<feature type="signal peptide" evidence="1">
    <location>
        <begin position="1"/>
        <end position="23"/>
    </location>
</feature>
<sequence>MLSMPRAFLLFVLVAVPALSVHAVDKVTTIPVHFTKGSHSATVKGSFAGYDAVHYTLAARTGQSMTVKISGSSNANFNVFAPGDQPGQSTALGRGYVGGDWTGILPANGTYTVQVFQMRASARRGEKVAFTLQLAIDGAANMATDATAARPNPHASGTLPCARYPGQPTTPCPFTVTRGTGGDATVTVTHPQGFKRTIVFEHGQPTRAEADPPDGTATVSASKESDLFFVRVGQERYEIPEAVVFGG</sequence>
<name>A0A160N2V7_9GAMM</name>
<dbReference type="Proteomes" id="UP000077255">
    <property type="component" value="Chromosome"/>
</dbReference>
<evidence type="ECO:0000256" key="1">
    <source>
        <dbReference type="SAM" id="SignalP"/>
    </source>
</evidence>
<dbReference type="AlphaFoldDB" id="A0A160N2V7"/>
<protein>
    <submittedName>
        <fullName evidence="2">Uncharacterized protein</fullName>
    </submittedName>
</protein>
<accession>A0A160N2V7</accession>
<dbReference type="EMBL" id="CP014841">
    <property type="protein sequence ID" value="AND70273.1"/>
    <property type="molecule type" value="Genomic_DNA"/>
</dbReference>
<evidence type="ECO:0000313" key="2">
    <source>
        <dbReference type="EMBL" id="AND70273.1"/>
    </source>
</evidence>
<evidence type="ECO:0000313" key="3">
    <source>
        <dbReference type="Proteomes" id="UP000077255"/>
    </source>
</evidence>
<dbReference type="KEGG" id="dtx:ATSB10_28190"/>
<gene>
    <name evidence="2" type="ORF">ATSB10_28190</name>
</gene>
<proteinExistence type="predicted"/>
<dbReference type="Gene3D" id="2.60.120.380">
    <property type="match status" value="1"/>
</dbReference>
<organism evidence="2 3">
    <name type="scientific">Dyella thiooxydans</name>
    <dbReference type="NCBI Taxonomy" id="445710"/>
    <lineage>
        <taxon>Bacteria</taxon>
        <taxon>Pseudomonadati</taxon>
        <taxon>Pseudomonadota</taxon>
        <taxon>Gammaproteobacteria</taxon>
        <taxon>Lysobacterales</taxon>
        <taxon>Rhodanobacteraceae</taxon>
        <taxon>Dyella</taxon>
    </lineage>
</organism>
<feature type="chain" id="PRO_5007817684" evidence="1">
    <location>
        <begin position="24"/>
        <end position="247"/>
    </location>
</feature>
<dbReference type="PATRIC" id="fig|445710.3.peg.2815"/>